<dbReference type="EMBL" id="BARV01030128">
    <property type="protein sequence ID" value="GAI37816.1"/>
    <property type="molecule type" value="Genomic_DNA"/>
</dbReference>
<feature type="coiled-coil region" evidence="1">
    <location>
        <begin position="4"/>
        <end position="31"/>
    </location>
</feature>
<evidence type="ECO:0000256" key="1">
    <source>
        <dbReference type="SAM" id="Coils"/>
    </source>
</evidence>
<reference evidence="2" key="1">
    <citation type="journal article" date="2014" name="Front. Microbiol.">
        <title>High frequency of phylogenetically diverse reductive dehalogenase-homologous genes in deep subseafloor sedimentary metagenomes.</title>
        <authorList>
            <person name="Kawai M."/>
            <person name="Futagami T."/>
            <person name="Toyoda A."/>
            <person name="Takaki Y."/>
            <person name="Nishi S."/>
            <person name="Hori S."/>
            <person name="Arai W."/>
            <person name="Tsubouchi T."/>
            <person name="Morono Y."/>
            <person name="Uchiyama I."/>
            <person name="Ito T."/>
            <person name="Fujiyama A."/>
            <person name="Inagaki F."/>
            <person name="Takami H."/>
        </authorList>
    </citation>
    <scope>NUCLEOTIDE SEQUENCE</scope>
    <source>
        <strain evidence="2">Expedition CK06-06</strain>
    </source>
</reference>
<gene>
    <name evidence="2" type="ORF">S06H3_47903</name>
</gene>
<keyword evidence="1" id="KW-0175">Coiled coil</keyword>
<comment type="caution">
    <text evidence="2">The sequence shown here is derived from an EMBL/GenBank/DDBJ whole genome shotgun (WGS) entry which is preliminary data.</text>
</comment>
<accession>X1P5T6</accession>
<name>X1P5T6_9ZZZZ</name>
<proteinExistence type="predicted"/>
<dbReference type="AlphaFoldDB" id="X1P5T6"/>
<sequence>RASIEKQKDTLGTKRKEYKEIREEIKSLDKKELNRDDKIKLLSLSMKERKIKGLIEKTMLSIEAREKEITEKNKKLEEIRKKSFPQKLLRR</sequence>
<protein>
    <submittedName>
        <fullName evidence="2">Uncharacterized protein</fullName>
    </submittedName>
</protein>
<organism evidence="2">
    <name type="scientific">marine sediment metagenome</name>
    <dbReference type="NCBI Taxonomy" id="412755"/>
    <lineage>
        <taxon>unclassified sequences</taxon>
        <taxon>metagenomes</taxon>
        <taxon>ecological metagenomes</taxon>
    </lineage>
</organism>
<feature type="non-terminal residue" evidence="2">
    <location>
        <position position="1"/>
    </location>
</feature>
<evidence type="ECO:0000313" key="2">
    <source>
        <dbReference type="EMBL" id="GAI37816.1"/>
    </source>
</evidence>